<evidence type="ECO:0000313" key="1">
    <source>
        <dbReference type="EMBL" id="KAK5970266.1"/>
    </source>
</evidence>
<dbReference type="Pfam" id="PF25562">
    <property type="entry name" value="CNBH_CNNM2_C"/>
    <property type="match status" value="1"/>
</dbReference>
<dbReference type="AlphaFoldDB" id="A0AAN8EXV8"/>
<gene>
    <name evidence="1" type="ORF">GCK32_017510</name>
</gene>
<accession>A0AAN8EXV8</accession>
<dbReference type="Proteomes" id="UP001331761">
    <property type="component" value="Unassembled WGS sequence"/>
</dbReference>
<dbReference type="EMBL" id="WIXE01019180">
    <property type="protein sequence ID" value="KAK5970266.1"/>
    <property type="molecule type" value="Genomic_DNA"/>
</dbReference>
<reference evidence="1 2" key="1">
    <citation type="submission" date="2019-10" db="EMBL/GenBank/DDBJ databases">
        <title>Assembly and Annotation for the nematode Trichostrongylus colubriformis.</title>
        <authorList>
            <person name="Martin J."/>
        </authorList>
    </citation>
    <scope>NUCLEOTIDE SEQUENCE [LARGE SCALE GENOMIC DNA]</scope>
    <source>
        <strain evidence="1">G859</strain>
        <tissue evidence="1">Whole worm</tissue>
    </source>
</reference>
<organism evidence="1 2">
    <name type="scientific">Trichostrongylus colubriformis</name>
    <name type="common">Black scour worm</name>
    <dbReference type="NCBI Taxonomy" id="6319"/>
    <lineage>
        <taxon>Eukaryota</taxon>
        <taxon>Metazoa</taxon>
        <taxon>Ecdysozoa</taxon>
        <taxon>Nematoda</taxon>
        <taxon>Chromadorea</taxon>
        <taxon>Rhabditida</taxon>
        <taxon>Rhabditina</taxon>
        <taxon>Rhabditomorpha</taxon>
        <taxon>Strongyloidea</taxon>
        <taxon>Trichostrongylidae</taxon>
        <taxon>Trichostrongylus</taxon>
    </lineage>
</organism>
<comment type="caution">
    <text evidence="1">The sequence shown here is derived from an EMBL/GenBank/DDBJ whole genome shotgun (WGS) entry which is preliminary data.</text>
</comment>
<protein>
    <submittedName>
        <fullName evidence="1">Uncharacterized protein</fullName>
    </submittedName>
</protein>
<evidence type="ECO:0000313" key="2">
    <source>
        <dbReference type="Proteomes" id="UP001331761"/>
    </source>
</evidence>
<sequence length="105" mass="11910">MSQSVLEKLIRQHRRRDEMMFDAGPWFAFGTEMLELLVVKSEADARAMGDVDHSRNSLVSDTTKKLGFIPGYTMVVRDECTFLVITAHSWVLACRSTLMSRGGIR</sequence>
<keyword evidence="2" id="KW-1185">Reference proteome</keyword>
<name>A0AAN8EXV8_TRICO</name>
<proteinExistence type="predicted"/>